<keyword evidence="5" id="KW-0285">Flavoprotein</keyword>
<evidence type="ECO:0000313" key="7">
    <source>
        <dbReference type="EMBL" id="KAK0719248.1"/>
    </source>
</evidence>
<dbReference type="Proteomes" id="UP001172102">
    <property type="component" value="Unassembled WGS sequence"/>
</dbReference>
<evidence type="ECO:0000259" key="6">
    <source>
        <dbReference type="Pfam" id="PF01619"/>
    </source>
</evidence>
<dbReference type="GO" id="GO:0004657">
    <property type="term" value="F:proline dehydrogenase activity"/>
    <property type="evidence" value="ECO:0007669"/>
    <property type="project" value="UniProtKB-EC"/>
</dbReference>
<comment type="caution">
    <text evidence="7">The sequence shown here is derived from an EMBL/GenBank/DDBJ whole genome shotgun (WGS) entry which is preliminary data.</text>
</comment>
<dbReference type="FunFam" id="3.20.20.220:FF:000013">
    <property type="entry name" value="Proline dehydrogenase"/>
    <property type="match status" value="1"/>
</dbReference>
<evidence type="ECO:0000313" key="8">
    <source>
        <dbReference type="Proteomes" id="UP001172102"/>
    </source>
</evidence>
<keyword evidence="3 5" id="KW-0560">Oxidoreductase</keyword>
<reference evidence="7" key="1">
    <citation type="submission" date="2023-06" db="EMBL/GenBank/DDBJ databases">
        <title>Genome-scale phylogeny and comparative genomics of the fungal order Sordariales.</title>
        <authorList>
            <consortium name="Lawrence Berkeley National Laboratory"/>
            <person name="Hensen N."/>
            <person name="Bonometti L."/>
            <person name="Westerberg I."/>
            <person name="Brannstrom I.O."/>
            <person name="Guillou S."/>
            <person name="Cros-Aarteil S."/>
            <person name="Calhoun S."/>
            <person name="Haridas S."/>
            <person name="Kuo A."/>
            <person name="Mondo S."/>
            <person name="Pangilinan J."/>
            <person name="Riley R."/>
            <person name="Labutti K."/>
            <person name="Andreopoulos B."/>
            <person name="Lipzen A."/>
            <person name="Chen C."/>
            <person name="Yanf M."/>
            <person name="Daum C."/>
            <person name="Ng V."/>
            <person name="Clum A."/>
            <person name="Steindorff A."/>
            <person name="Ohm R."/>
            <person name="Martin F."/>
            <person name="Silar P."/>
            <person name="Natvig D."/>
            <person name="Lalanne C."/>
            <person name="Gautier V."/>
            <person name="Ament-Velasquez S.L."/>
            <person name="Kruys A."/>
            <person name="Hutchinson M.I."/>
            <person name="Powell A.J."/>
            <person name="Barry K."/>
            <person name="Miller A.N."/>
            <person name="Grigoriev I.V."/>
            <person name="Debuchy R."/>
            <person name="Gladieux P."/>
            <person name="Thoren M.H."/>
            <person name="Johannesson H."/>
        </authorList>
    </citation>
    <scope>NUCLEOTIDE SEQUENCE</scope>
    <source>
        <strain evidence="7">SMH4607-1</strain>
    </source>
</reference>
<proteinExistence type="inferred from homology"/>
<evidence type="ECO:0000256" key="3">
    <source>
        <dbReference type="ARBA" id="ARBA00023002"/>
    </source>
</evidence>
<evidence type="ECO:0000256" key="1">
    <source>
        <dbReference type="ARBA" id="ARBA00005869"/>
    </source>
</evidence>
<evidence type="ECO:0000256" key="5">
    <source>
        <dbReference type="RuleBase" id="RU364054"/>
    </source>
</evidence>
<evidence type="ECO:0000256" key="4">
    <source>
        <dbReference type="ARBA" id="ARBA00023062"/>
    </source>
</evidence>
<accession>A0AA40ANS5</accession>
<dbReference type="Pfam" id="PF01619">
    <property type="entry name" value="Pro_dh"/>
    <property type="match status" value="1"/>
</dbReference>
<keyword evidence="4 5" id="KW-0642">Proline metabolism</keyword>
<organism evidence="7 8">
    <name type="scientific">Lasiosphaeris hirsuta</name>
    <dbReference type="NCBI Taxonomy" id="260670"/>
    <lineage>
        <taxon>Eukaryota</taxon>
        <taxon>Fungi</taxon>
        <taxon>Dikarya</taxon>
        <taxon>Ascomycota</taxon>
        <taxon>Pezizomycotina</taxon>
        <taxon>Sordariomycetes</taxon>
        <taxon>Sordariomycetidae</taxon>
        <taxon>Sordariales</taxon>
        <taxon>Lasiosphaeriaceae</taxon>
        <taxon>Lasiosphaeris</taxon>
    </lineage>
</organism>
<dbReference type="EMBL" id="JAUKUA010000003">
    <property type="protein sequence ID" value="KAK0719248.1"/>
    <property type="molecule type" value="Genomic_DNA"/>
</dbReference>
<name>A0AA40ANS5_9PEZI</name>
<dbReference type="SUPFAM" id="SSF51730">
    <property type="entry name" value="FAD-linked oxidoreductase"/>
    <property type="match status" value="1"/>
</dbReference>
<dbReference type="EC" id="1.5.5.2" evidence="2 5"/>
<protein>
    <recommendedName>
        <fullName evidence="2 5">Proline dehydrogenase</fullName>
        <ecNumber evidence="2 5">1.5.5.2</ecNumber>
    </recommendedName>
</protein>
<dbReference type="GO" id="GO:0005739">
    <property type="term" value="C:mitochondrion"/>
    <property type="evidence" value="ECO:0007669"/>
    <property type="project" value="TreeGrafter"/>
</dbReference>
<dbReference type="PANTHER" id="PTHR13914">
    <property type="entry name" value="PROLINE OXIDASE"/>
    <property type="match status" value="1"/>
</dbReference>
<dbReference type="InterPro" id="IPR029041">
    <property type="entry name" value="FAD-linked_oxidoreductase-like"/>
</dbReference>
<dbReference type="Gene3D" id="3.20.20.220">
    <property type="match status" value="1"/>
</dbReference>
<dbReference type="InterPro" id="IPR015659">
    <property type="entry name" value="Proline_oxidase"/>
</dbReference>
<dbReference type="AlphaFoldDB" id="A0AA40ANS5"/>
<comment type="similarity">
    <text evidence="1 5">Belongs to the proline oxidase family.</text>
</comment>
<sequence length="412" mass="44979">MRKPSPLSVLPLTKVLRSYMVTTISSSPLLLPPSLALVSILANTTSPALNPDRNPILRYLLKKTFYAQFCAGENAAEVRQTIASLKEIGFSGVILGYAREVVLTDAQTRDLASGTIAEAVDSEVTPWARGTMETVELASPGDFVALKFTGAGRQALYVLSQRQAPPPALARAIDDICTLAKARGVRLLFDAEQQAVQAGIDDWTMEYMRRYNTADHAVVYGTYQAYLKATPKVLAGHLQTARDEGFTLGVKLVRGAYLGSDPRHLIHDTKAETDAAYDGIAAALLRRQWSPPLEGRKGFPKVDMVLASHNRETVVKARKVIEEGLRGTEVAFAQLQGMADEVSCELVASGKGDGIKPSAYKYLVWGSTGECMKYLLRRAHENRDAVQRTRSGKEAMQAELVRRVKGFFGFAG</sequence>
<feature type="domain" description="Proline dehydrogenase" evidence="6">
    <location>
        <begin position="79"/>
        <end position="390"/>
    </location>
</feature>
<dbReference type="PANTHER" id="PTHR13914:SF30">
    <property type="entry name" value="PROLINE DEHYDROGENASE"/>
    <property type="match status" value="1"/>
</dbReference>
<dbReference type="InterPro" id="IPR002872">
    <property type="entry name" value="Proline_DH_dom"/>
</dbReference>
<comment type="cofactor">
    <cofactor evidence="5">
        <name>FAD</name>
        <dbReference type="ChEBI" id="CHEBI:57692"/>
    </cofactor>
</comment>
<evidence type="ECO:0000256" key="2">
    <source>
        <dbReference type="ARBA" id="ARBA00012695"/>
    </source>
</evidence>
<keyword evidence="8" id="KW-1185">Reference proteome</keyword>
<dbReference type="GO" id="GO:0010133">
    <property type="term" value="P:L-proline catabolic process to L-glutamate"/>
    <property type="evidence" value="ECO:0007669"/>
    <property type="project" value="TreeGrafter"/>
</dbReference>
<dbReference type="GO" id="GO:0071949">
    <property type="term" value="F:FAD binding"/>
    <property type="evidence" value="ECO:0007669"/>
    <property type="project" value="TreeGrafter"/>
</dbReference>
<comment type="catalytic activity">
    <reaction evidence="5">
        <text>L-proline + a quinone = (S)-1-pyrroline-5-carboxylate + a quinol + H(+)</text>
        <dbReference type="Rhea" id="RHEA:23784"/>
        <dbReference type="ChEBI" id="CHEBI:15378"/>
        <dbReference type="ChEBI" id="CHEBI:17388"/>
        <dbReference type="ChEBI" id="CHEBI:24646"/>
        <dbReference type="ChEBI" id="CHEBI:60039"/>
        <dbReference type="ChEBI" id="CHEBI:132124"/>
        <dbReference type="EC" id="1.5.5.2"/>
    </reaction>
</comment>
<gene>
    <name evidence="7" type="ORF">B0H67DRAFT_486064</name>
</gene>
<comment type="function">
    <text evidence="5">Converts proline to delta-1-pyrroline-5-carboxylate.</text>
</comment>
<keyword evidence="5" id="KW-0274">FAD</keyword>